<evidence type="ECO:0000313" key="4">
    <source>
        <dbReference type="EMBL" id="QNN54858.1"/>
    </source>
</evidence>
<dbReference type="PANTHER" id="PTHR19372:SF7">
    <property type="entry name" value="SULFITE OXIDASE, MITOCHONDRIAL"/>
    <property type="match status" value="1"/>
</dbReference>
<protein>
    <submittedName>
        <fullName evidence="4">Molybdopterin-dependent oxidoreductase</fullName>
    </submittedName>
</protein>
<dbReference type="GO" id="GO:0008482">
    <property type="term" value="F:sulfite oxidase activity"/>
    <property type="evidence" value="ECO:0007669"/>
    <property type="project" value="TreeGrafter"/>
</dbReference>
<feature type="region of interest" description="Disordered" evidence="1">
    <location>
        <begin position="144"/>
        <end position="168"/>
    </location>
</feature>
<dbReference type="GO" id="GO:0006790">
    <property type="term" value="P:sulfur compound metabolic process"/>
    <property type="evidence" value="ECO:0007669"/>
    <property type="project" value="TreeGrafter"/>
</dbReference>
<accession>A0A7G9RGY3</accession>
<dbReference type="Pfam" id="PF00174">
    <property type="entry name" value="Oxidored_molyb"/>
    <property type="match status" value="1"/>
</dbReference>
<reference evidence="4 5" key="1">
    <citation type="submission" date="2020-08" db="EMBL/GenBank/DDBJ databases">
        <title>Genome sequence of Nocardioides mesophilus KACC 16243T.</title>
        <authorList>
            <person name="Hyun D.-W."/>
            <person name="Bae J.-W."/>
        </authorList>
    </citation>
    <scope>NUCLEOTIDE SEQUENCE [LARGE SCALE GENOMIC DNA]</scope>
    <source>
        <strain evidence="4 5">KACC 16243</strain>
    </source>
</reference>
<keyword evidence="5" id="KW-1185">Reference proteome</keyword>
<feature type="transmembrane region" description="Helical" evidence="2">
    <location>
        <begin position="93"/>
        <end position="111"/>
    </location>
</feature>
<feature type="transmembrane region" description="Helical" evidence="2">
    <location>
        <begin position="178"/>
        <end position="200"/>
    </location>
</feature>
<dbReference type="SUPFAM" id="SSF56524">
    <property type="entry name" value="Oxidoreductase molybdopterin-binding domain"/>
    <property type="match status" value="1"/>
</dbReference>
<dbReference type="Gene3D" id="3.90.420.10">
    <property type="entry name" value="Oxidoreductase, molybdopterin-binding domain"/>
    <property type="match status" value="1"/>
</dbReference>
<dbReference type="AlphaFoldDB" id="A0A7G9RGY3"/>
<dbReference type="PANTHER" id="PTHR19372">
    <property type="entry name" value="SULFITE REDUCTASE"/>
    <property type="match status" value="1"/>
</dbReference>
<feature type="compositionally biased region" description="Pro residues" evidence="1">
    <location>
        <begin position="144"/>
        <end position="154"/>
    </location>
</feature>
<evidence type="ECO:0000256" key="1">
    <source>
        <dbReference type="SAM" id="MobiDB-lite"/>
    </source>
</evidence>
<dbReference type="KEGG" id="nmes:H9L09_05550"/>
<evidence type="ECO:0000256" key="2">
    <source>
        <dbReference type="SAM" id="Phobius"/>
    </source>
</evidence>
<dbReference type="InterPro" id="IPR036374">
    <property type="entry name" value="OxRdtase_Mopterin-bd_sf"/>
</dbReference>
<keyword evidence="2" id="KW-0472">Membrane</keyword>
<dbReference type="GO" id="GO:0043546">
    <property type="term" value="F:molybdopterin cofactor binding"/>
    <property type="evidence" value="ECO:0007669"/>
    <property type="project" value="TreeGrafter"/>
</dbReference>
<evidence type="ECO:0000313" key="5">
    <source>
        <dbReference type="Proteomes" id="UP000515947"/>
    </source>
</evidence>
<feature type="transmembrane region" description="Helical" evidence="2">
    <location>
        <begin position="67"/>
        <end position="86"/>
    </location>
</feature>
<dbReference type="EMBL" id="CP060713">
    <property type="protein sequence ID" value="QNN54858.1"/>
    <property type="molecule type" value="Genomic_DNA"/>
</dbReference>
<feature type="domain" description="Oxidoreductase molybdopterin-binding" evidence="3">
    <location>
        <begin position="252"/>
        <end position="402"/>
    </location>
</feature>
<keyword evidence="2" id="KW-0812">Transmembrane</keyword>
<dbReference type="Gene3D" id="2.60.40.650">
    <property type="match status" value="1"/>
</dbReference>
<organism evidence="4 5">
    <name type="scientific">Nocardioides mesophilus</name>
    <dbReference type="NCBI Taxonomy" id="433659"/>
    <lineage>
        <taxon>Bacteria</taxon>
        <taxon>Bacillati</taxon>
        <taxon>Actinomycetota</taxon>
        <taxon>Actinomycetes</taxon>
        <taxon>Propionibacteriales</taxon>
        <taxon>Nocardioidaceae</taxon>
        <taxon>Nocardioides</taxon>
    </lineage>
</organism>
<proteinExistence type="predicted"/>
<dbReference type="InterPro" id="IPR014756">
    <property type="entry name" value="Ig_E-set"/>
</dbReference>
<dbReference type="GO" id="GO:0020037">
    <property type="term" value="F:heme binding"/>
    <property type="evidence" value="ECO:0007669"/>
    <property type="project" value="TreeGrafter"/>
</dbReference>
<keyword evidence="2" id="KW-1133">Transmembrane helix</keyword>
<dbReference type="InterPro" id="IPR000572">
    <property type="entry name" value="OxRdtase_Mopterin-bd_dom"/>
</dbReference>
<dbReference type="Proteomes" id="UP000515947">
    <property type="component" value="Chromosome"/>
</dbReference>
<feature type="transmembrane region" description="Helical" evidence="2">
    <location>
        <begin position="117"/>
        <end position="138"/>
    </location>
</feature>
<gene>
    <name evidence="4" type="ORF">H9L09_05550</name>
</gene>
<name>A0A7G9RGY3_9ACTN</name>
<evidence type="ECO:0000259" key="3">
    <source>
        <dbReference type="Pfam" id="PF00174"/>
    </source>
</evidence>
<dbReference type="Pfam" id="PF17957">
    <property type="entry name" value="Big_7"/>
    <property type="match status" value="1"/>
</dbReference>
<dbReference type="SUPFAM" id="SSF81296">
    <property type="entry name" value="E set domains"/>
    <property type="match status" value="1"/>
</dbReference>
<sequence length="524" mass="54292">MSPSLRYSALAGAVAGLSGIAVSHLLTNALNARATPVQAVAESVISLTPGPVAEALISVVGRKDKPILVAGVTLAVIGLGAVAGMLTRRSRTGAQLLLAAMGVLALLALMSGSDLTAAGLIPLAAGVATWFVVLAVLVDAVPPEPTQPPEPPGPAGAAGATVAGAGGAAAGEPSRRSFLLKAGGVTVAALVVAGGARLFGQGRRAVETARQLLRLPVSDGTVPAEATLELKGATPWRVPNADFYRIDTALVLPAVDPAEWRLRIHGMVERELVLTYDDLLARNLTEAWVTLCCVSNPVGGDLIGNAWWSGVRVADLLAEAGVSSDADAVLQTSQDDWTCGTPIEALTDGRDALLALAMNGEPLPIDHGFPVRMVVPGLYGFVSATKWLVDLEVTRFENFSAYWTERGWSARGPVKTQSRIEVPANGATVAAGPTRIGGHAWAQHTGIEKVEYRLDGAAWQRAELGGVPSLDTWVQWAATVELAPGEHTLAVRATDRSGYTQTSARTDVVPDGAAGWDSIDVTAQ</sequence>